<organism evidence="5 6">
    <name type="scientific">Inconstantimicrobium porci</name>
    <dbReference type="NCBI Taxonomy" id="2652291"/>
    <lineage>
        <taxon>Bacteria</taxon>
        <taxon>Bacillati</taxon>
        <taxon>Bacillota</taxon>
        <taxon>Clostridia</taxon>
        <taxon>Eubacteriales</taxon>
        <taxon>Clostridiaceae</taxon>
        <taxon>Inconstantimicrobium</taxon>
    </lineage>
</organism>
<dbReference type="EMBL" id="VULX01000003">
    <property type="protein sequence ID" value="MSR90587.1"/>
    <property type="molecule type" value="Genomic_DNA"/>
</dbReference>
<keyword evidence="6" id="KW-1185">Reference proteome</keyword>
<dbReference type="SUPFAM" id="SSF110738">
    <property type="entry name" value="Glycerate kinase I"/>
    <property type="match status" value="1"/>
</dbReference>
<dbReference type="GO" id="GO:0031388">
    <property type="term" value="P:organic acid phosphorylation"/>
    <property type="evidence" value="ECO:0007669"/>
    <property type="project" value="UniProtKB-UniRule"/>
</dbReference>
<dbReference type="InterPro" id="IPR004381">
    <property type="entry name" value="Glycerate_kinase"/>
</dbReference>
<proteinExistence type="inferred from homology"/>
<dbReference type="PIRSF" id="PIRSF006078">
    <property type="entry name" value="GlxK"/>
    <property type="match status" value="1"/>
</dbReference>
<dbReference type="InterPro" id="IPR036129">
    <property type="entry name" value="Glycerate_kinase_sf"/>
</dbReference>
<dbReference type="InterPro" id="IPR018193">
    <property type="entry name" value="Glyc_kinase_flavodox-like_fold"/>
</dbReference>
<evidence type="ECO:0000256" key="4">
    <source>
        <dbReference type="PIRNR" id="PIRNR006078"/>
    </source>
</evidence>
<dbReference type="InterPro" id="IPR018197">
    <property type="entry name" value="Glycerate_kinase_RE-like"/>
</dbReference>
<dbReference type="GO" id="GO:0008887">
    <property type="term" value="F:glycerate kinase activity"/>
    <property type="evidence" value="ECO:0007669"/>
    <property type="project" value="UniProtKB-UniRule"/>
</dbReference>
<evidence type="ECO:0000256" key="1">
    <source>
        <dbReference type="ARBA" id="ARBA00006284"/>
    </source>
</evidence>
<dbReference type="PANTHER" id="PTHR21599:SF0">
    <property type="entry name" value="GLYCERATE KINASE"/>
    <property type="match status" value="1"/>
</dbReference>
<protein>
    <submittedName>
        <fullName evidence="5">Glycerate kinase</fullName>
    </submittedName>
</protein>
<dbReference type="Gene3D" id="3.40.50.10350">
    <property type="entry name" value="Glycerate kinase, domain 1"/>
    <property type="match status" value="1"/>
</dbReference>
<gene>
    <name evidence="5" type="ORF">FYJ33_03955</name>
</gene>
<comment type="caution">
    <text evidence="5">The sequence shown here is derived from an EMBL/GenBank/DDBJ whole genome shotgun (WGS) entry which is preliminary data.</text>
</comment>
<keyword evidence="3 4" id="KW-0418">Kinase</keyword>
<keyword evidence="2 4" id="KW-0808">Transferase</keyword>
<evidence type="ECO:0000256" key="2">
    <source>
        <dbReference type="ARBA" id="ARBA00022679"/>
    </source>
</evidence>
<evidence type="ECO:0000313" key="6">
    <source>
        <dbReference type="Proteomes" id="UP000460287"/>
    </source>
</evidence>
<dbReference type="NCBIfam" id="TIGR00045">
    <property type="entry name" value="glycerate kinase"/>
    <property type="match status" value="1"/>
</dbReference>
<dbReference type="Gene3D" id="3.90.1510.10">
    <property type="entry name" value="Glycerate kinase, domain 2"/>
    <property type="match status" value="1"/>
</dbReference>
<comment type="similarity">
    <text evidence="1 4">Belongs to the glycerate kinase type-1 family.</text>
</comment>
<reference evidence="5 6" key="1">
    <citation type="submission" date="2019-08" db="EMBL/GenBank/DDBJ databases">
        <title>In-depth cultivation of the pig gut microbiome towards novel bacterial diversity and tailored functional studies.</title>
        <authorList>
            <person name="Wylensek D."/>
            <person name="Hitch T.C.A."/>
            <person name="Clavel T."/>
        </authorList>
    </citation>
    <scope>NUCLEOTIDE SEQUENCE [LARGE SCALE GENOMIC DNA]</scope>
    <source>
        <strain evidence="5 6">WCA-383-APC-5B</strain>
    </source>
</reference>
<dbReference type="PANTHER" id="PTHR21599">
    <property type="entry name" value="GLYCERATE KINASE"/>
    <property type="match status" value="1"/>
</dbReference>
<evidence type="ECO:0000256" key="3">
    <source>
        <dbReference type="ARBA" id="ARBA00022777"/>
    </source>
</evidence>
<name>A0A7X2T0H3_9CLOT</name>
<dbReference type="AlphaFoldDB" id="A0A7X2T0H3"/>
<dbReference type="Pfam" id="PF02595">
    <property type="entry name" value="Gly_kinase"/>
    <property type="match status" value="1"/>
</dbReference>
<accession>A0A7X2T0H3</accession>
<dbReference type="Proteomes" id="UP000460287">
    <property type="component" value="Unassembled WGS sequence"/>
</dbReference>
<dbReference type="RefSeq" id="WP_154530472.1">
    <property type="nucleotide sequence ID" value="NZ_VULX01000003.1"/>
</dbReference>
<sequence length="378" mass="40292">MKFVLAPDSFKESMTSKEVCNAITEGIRKVFSNAEIIAVPMADGGEGTMQSMIDSTNGTIYSEIVKGPLGRDIKAQFGILGDKNTAIVEAAEACGLQLVDKSLRNPLITTTYGVGQLIKSALDMNINKLIITLGGSSTNDGGVGMLQALGVKFLDEKDEEISFGGAFLSKIRKIDISMIDKRIKNIEIKAACDVKNHLTGDKGASRVFAKQKGASEEDIVMLDNNLKHYANVVKEQYGIDIDNVEGAGAAGGLGAAVTGFLGGKLENGFSIVSQCCNLESKMKNADFVITGEGSIDSQTKEGKTPYGVAKTAKKFYIPVIALCGRSGEGIEELYEEIDSIVCIVPGAVALEDALKNGKINITRTMENICRIIKISKNL</sequence>
<evidence type="ECO:0000313" key="5">
    <source>
        <dbReference type="EMBL" id="MSR90587.1"/>
    </source>
</evidence>